<gene>
    <name evidence="1" type="ORF">FWK35_00002344</name>
</gene>
<sequence length="244" mass="28533">MERALCIILVLKKVLNHKPRLKSLCETRWVEHHDCIMIFKSSLSDIVESLSLISNWQEQISSSKAKILLLALCTCEFINELQSVDNYKQNSNWQDVCQTKEIVTDTLELRSVFKINRLLQAEWQDVCQTKEILTDLKKIAIKHFWEFSPPNLYYLTIFTIFMRLKTWLSSTMGQNRLSGLALLHLHRSININTDKIIDKFSQMKKRNIVYIFFTIYNVYMILNSKTSKSFSVPCTSTIATILIL</sequence>
<dbReference type="AlphaFoldDB" id="A0A6G0Z9V9"/>
<organism evidence="1 2">
    <name type="scientific">Aphis craccivora</name>
    <name type="common">Cowpea aphid</name>
    <dbReference type="NCBI Taxonomy" id="307492"/>
    <lineage>
        <taxon>Eukaryota</taxon>
        <taxon>Metazoa</taxon>
        <taxon>Ecdysozoa</taxon>
        <taxon>Arthropoda</taxon>
        <taxon>Hexapoda</taxon>
        <taxon>Insecta</taxon>
        <taxon>Pterygota</taxon>
        <taxon>Neoptera</taxon>
        <taxon>Paraneoptera</taxon>
        <taxon>Hemiptera</taxon>
        <taxon>Sternorrhyncha</taxon>
        <taxon>Aphidomorpha</taxon>
        <taxon>Aphidoidea</taxon>
        <taxon>Aphididae</taxon>
        <taxon>Aphidini</taxon>
        <taxon>Aphis</taxon>
        <taxon>Aphis</taxon>
    </lineage>
</organism>
<evidence type="ECO:0000313" key="1">
    <source>
        <dbReference type="EMBL" id="KAF0767142.1"/>
    </source>
</evidence>
<reference evidence="1 2" key="1">
    <citation type="submission" date="2019-08" db="EMBL/GenBank/DDBJ databases">
        <title>Whole genome of Aphis craccivora.</title>
        <authorList>
            <person name="Voronova N.V."/>
            <person name="Shulinski R.S."/>
            <person name="Bandarenka Y.V."/>
            <person name="Zhorov D.G."/>
            <person name="Warner D."/>
        </authorList>
    </citation>
    <scope>NUCLEOTIDE SEQUENCE [LARGE SCALE GENOMIC DNA]</scope>
    <source>
        <strain evidence="1">180601</strain>
        <tissue evidence="1">Whole Body</tissue>
    </source>
</reference>
<keyword evidence="2" id="KW-1185">Reference proteome</keyword>
<name>A0A6G0Z9V9_APHCR</name>
<dbReference type="EMBL" id="VUJU01001035">
    <property type="protein sequence ID" value="KAF0767142.1"/>
    <property type="molecule type" value="Genomic_DNA"/>
</dbReference>
<proteinExistence type="predicted"/>
<evidence type="ECO:0000313" key="2">
    <source>
        <dbReference type="Proteomes" id="UP000478052"/>
    </source>
</evidence>
<dbReference type="PANTHER" id="PTHR46289">
    <property type="entry name" value="52 KDA REPRESSOR OF THE INHIBITOR OF THE PROTEIN KINASE-LIKE PROTEIN-RELATED"/>
    <property type="match status" value="1"/>
</dbReference>
<dbReference type="InterPro" id="IPR052958">
    <property type="entry name" value="IFN-induced_PKR_regulator"/>
</dbReference>
<protein>
    <submittedName>
        <fullName evidence="1">Zinc finger MYM-type protein 1-like</fullName>
    </submittedName>
</protein>
<accession>A0A6G0Z9V9</accession>
<comment type="caution">
    <text evidence="1">The sequence shown here is derived from an EMBL/GenBank/DDBJ whole genome shotgun (WGS) entry which is preliminary data.</text>
</comment>
<dbReference type="PANTHER" id="PTHR46289:SF14">
    <property type="entry name" value="DUF4371 DOMAIN-CONTAINING PROTEIN"/>
    <property type="match status" value="1"/>
</dbReference>
<dbReference type="Proteomes" id="UP000478052">
    <property type="component" value="Unassembled WGS sequence"/>
</dbReference>